<evidence type="ECO:0000256" key="2">
    <source>
        <dbReference type="SAM" id="MobiDB-lite"/>
    </source>
</evidence>
<keyword evidence="1" id="KW-0645">Protease</keyword>
<dbReference type="Pfam" id="PF14244">
    <property type="entry name" value="Retrotran_gag_3"/>
    <property type="match status" value="1"/>
</dbReference>
<dbReference type="InterPro" id="IPR054722">
    <property type="entry name" value="PolX-like_BBD"/>
</dbReference>
<dbReference type="GO" id="GO:0015074">
    <property type="term" value="P:DNA integration"/>
    <property type="evidence" value="ECO:0007669"/>
    <property type="project" value="InterPro"/>
</dbReference>
<dbReference type="GO" id="GO:0004190">
    <property type="term" value="F:aspartic-type endopeptidase activity"/>
    <property type="evidence" value="ECO:0007669"/>
    <property type="project" value="UniProtKB-KW"/>
</dbReference>
<gene>
    <name evidence="4" type="ORF">OSB04_007012</name>
</gene>
<dbReference type="GO" id="GO:0003676">
    <property type="term" value="F:nucleic acid binding"/>
    <property type="evidence" value="ECO:0007669"/>
    <property type="project" value="InterPro"/>
</dbReference>
<feature type="domain" description="Integrase catalytic" evidence="3">
    <location>
        <begin position="309"/>
        <end position="473"/>
    </location>
</feature>
<dbReference type="InterPro" id="IPR057670">
    <property type="entry name" value="SH3_retrovirus"/>
</dbReference>
<feature type="compositionally biased region" description="Gly residues" evidence="2">
    <location>
        <begin position="126"/>
        <end position="135"/>
    </location>
</feature>
<protein>
    <recommendedName>
        <fullName evidence="3">Integrase catalytic domain-containing protein</fullName>
    </recommendedName>
</protein>
<evidence type="ECO:0000256" key="1">
    <source>
        <dbReference type="ARBA" id="ARBA00022750"/>
    </source>
</evidence>
<comment type="caution">
    <text evidence="4">The sequence shown here is derived from an EMBL/GenBank/DDBJ whole genome shotgun (WGS) entry which is preliminary data.</text>
</comment>
<dbReference type="Gene3D" id="3.30.420.10">
    <property type="entry name" value="Ribonuclease H-like superfamily/Ribonuclease H"/>
    <property type="match status" value="1"/>
</dbReference>
<dbReference type="Pfam" id="PF22936">
    <property type="entry name" value="Pol_BBD"/>
    <property type="match status" value="1"/>
</dbReference>
<dbReference type="InterPro" id="IPR036397">
    <property type="entry name" value="RNaseH_sf"/>
</dbReference>
<dbReference type="SUPFAM" id="SSF56672">
    <property type="entry name" value="DNA/RNA polymerases"/>
    <property type="match status" value="1"/>
</dbReference>
<dbReference type="CDD" id="cd09272">
    <property type="entry name" value="RNase_HI_RT_Ty1"/>
    <property type="match status" value="1"/>
</dbReference>
<keyword evidence="1" id="KW-0378">Hydrolase</keyword>
<organism evidence="4 5">
    <name type="scientific">Centaurea solstitialis</name>
    <name type="common">yellow star-thistle</name>
    <dbReference type="NCBI Taxonomy" id="347529"/>
    <lineage>
        <taxon>Eukaryota</taxon>
        <taxon>Viridiplantae</taxon>
        <taxon>Streptophyta</taxon>
        <taxon>Embryophyta</taxon>
        <taxon>Tracheophyta</taxon>
        <taxon>Spermatophyta</taxon>
        <taxon>Magnoliopsida</taxon>
        <taxon>eudicotyledons</taxon>
        <taxon>Gunneridae</taxon>
        <taxon>Pentapetalae</taxon>
        <taxon>asterids</taxon>
        <taxon>campanulids</taxon>
        <taxon>Asterales</taxon>
        <taxon>Asteraceae</taxon>
        <taxon>Carduoideae</taxon>
        <taxon>Cardueae</taxon>
        <taxon>Centaureinae</taxon>
        <taxon>Centaurea</taxon>
    </lineage>
</organism>
<dbReference type="InterPro" id="IPR043502">
    <property type="entry name" value="DNA/RNA_pol_sf"/>
</dbReference>
<keyword evidence="5" id="KW-1185">Reference proteome</keyword>
<evidence type="ECO:0000313" key="5">
    <source>
        <dbReference type="Proteomes" id="UP001172457"/>
    </source>
</evidence>
<feature type="region of interest" description="Disordered" evidence="2">
    <location>
        <begin position="120"/>
        <end position="154"/>
    </location>
</feature>
<feature type="region of interest" description="Disordered" evidence="2">
    <location>
        <begin position="571"/>
        <end position="627"/>
    </location>
</feature>
<name>A0AA38U2B3_9ASTR</name>
<dbReference type="Pfam" id="PF25597">
    <property type="entry name" value="SH3_retrovirus"/>
    <property type="match status" value="1"/>
</dbReference>
<dbReference type="InterPro" id="IPR012337">
    <property type="entry name" value="RNaseH-like_sf"/>
</dbReference>
<dbReference type="AlphaFoldDB" id="A0AA38U2B3"/>
<dbReference type="PANTHER" id="PTHR11439">
    <property type="entry name" value="GAG-POL-RELATED RETROTRANSPOSON"/>
    <property type="match status" value="1"/>
</dbReference>
<feature type="compositionally biased region" description="Polar residues" evidence="2">
    <location>
        <begin position="141"/>
        <end position="153"/>
    </location>
</feature>
<dbReference type="SUPFAM" id="SSF53098">
    <property type="entry name" value="Ribonuclease H-like"/>
    <property type="match status" value="1"/>
</dbReference>
<accession>A0AA38U2B3</accession>
<dbReference type="Proteomes" id="UP001172457">
    <property type="component" value="Chromosome 2"/>
</dbReference>
<feature type="compositionally biased region" description="Polar residues" evidence="2">
    <location>
        <begin position="643"/>
        <end position="660"/>
    </location>
</feature>
<dbReference type="PROSITE" id="PS50994">
    <property type="entry name" value="INTEGRASE"/>
    <property type="match status" value="1"/>
</dbReference>
<reference evidence="4" key="1">
    <citation type="submission" date="2023-03" db="EMBL/GenBank/DDBJ databases">
        <title>Chromosome-scale reference genome and RAD-based genetic map of yellow starthistle (Centaurea solstitialis) reveal putative structural variation and QTLs associated with invader traits.</title>
        <authorList>
            <person name="Reatini B."/>
            <person name="Cang F.A."/>
            <person name="Jiang Q."/>
            <person name="Mckibben M.T.W."/>
            <person name="Barker M.S."/>
            <person name="Rieseberg L.H."/>
            <person name="Dlugosch K.M."/>
        </authorList>
    </citation>
    <scope>NUCLEOTIDE SEQUENCE</scope>
    <source>
        <strain evidence="4">CAN-66</strain>
        <tissue evidence="4">Leaf</tissue>
    </source>
</reference>
<evidence type="ECO:0000313" key="4">
    <source>
        <dbReference type="EMBL" id="KAJ9561852.1"/>
    </source>
</evidence>
<dbReference type="InterPro" id="IPR001584">
    <property type="entry name" value="Integrase_cat-core"/>
</dbReference>
<dbReference type="EMBL" id="JARYMX010000002">
    <property type="protein sequence ID" value="KAJ9561852.1"/>
    <property type="molecule type" value="Genomic_DNA"/>
</dbReference>
<keyword evidence="1" id="KW-0064">Aspartyl protease</keyword>
<sequence>MVGETPPPVQKIEPNSPFFLGPQDRPGDFITPTRLRGDNYDNWAGDIRTALEARRKFVFLDGTISKPEPPCTKSDWDTINAMLVSWIMNTMMRSHCKKTGHEATGCFELVGYPEWWEERGKKESGSRGGKTSGRGRGTRVNAVTSDQGNSSEPSPLLFTAEQWKALTSLMGNAKIPDQRLNGDFRKRLWIIDSGATHHVTGDVSWLRDLRKIPGRLVGLPDNKKVIGTHEGDVRLSDRIVLKNVLLVPKLNCNLISVTQLSDDMKCITQFDSHMCAIQDQSMKLIGAGVRRDGLYYFGKGDSILHVSVTGAVAALELWHRRMGHPSEKVIKLLPPVNNLRDDFSRAVWVYLLVNKTEIYQTFMSFIAMIERQFSENIKIVQSDNGTEFNCLLDYFSANGIMFQKSCVGTPQQNGRVERKHRHILNVGRALLFQSKLPISFWGEAILTAVHLINRTPSPLLNNQTPYKILFNKTPSYNTIKTFGCLCFAHNLRAKGDKFSSRSRKCIFVGYAFGKKGWRLFDHDTKEFYVSRDVKFFEDIFPFKDLSDVSQSDDLVDTWSPHSDVFIETEPCTTTPQADHDSSVGPTPNEPSSLSASSPTATLPLASPSSATAQSIEPEQPIQMGRGHRERFPSVLLKDFVAQTSAGKDPSPSNSSPQASKGTPYPIAHYINCDNFSRSYQHFISAIMSRTEPRSFKEAMQHDDWKKSMQDEIRALEDNGTWTLELLPPGKRALGCQWVYKTKYLSNGNIERLKSRLVVFGNHQEAGIDYTETFAPVAKMTTVHVFLTVAAVKHWELHQMDVHNAFLHGNLEEEVYMKLPPGFKCSNSNLVCRLRKSLYGLKQAPRCWFAKLATALKKYGFRQSYLDYSLFTYSTGKVQLNVLVYVDDLIISENNSDAISLFKSYLSDCFKMKDLGPLKYFLGIEVARSPSGVFLCQRKYTLDIVIEAGLLGAKPSACPIEQNHKLGLAEGAKMPDPEPYRRLVGRLIYLAVTRPDLAYSVHILSQFMQSPRLEHWEAAFRVVRYLKGTPGKGILLRANDDLALTGWCDSDWAACPISRRSLSGWIVYLAGSPIAWKTKKQPTVFGSSAEAEYRSMDAITWLITPAYVHTSKQLVDILTKALGKTTFDSLVDKLGIYDPHAPT</sequence>
<proteinExistence type="predicted"/>
<dbReference type="InterPro" id="IPR029472">
    <property type="entry name" value="Copia-like_N"/>
</dbReference>
<dbReference type="InterPro" id="IPR013103">
    <property type="entry name" value="RVT_2"/>
</dbReference>
<feature type="compositionally biased region" description="Low complexity" evidence="2">
    <location>
        <begin position="590"/>
        <end position="612"/>
    </location>
</feature>
<feature type="region of interest" description="Disordered" evidence="2">
    <location>
        <begin position="643"/>
        <end position="662"/>
    </location>
</feature>
<dbReference type="PANTHER" id="PTHR11439:SF487">
    <property type="entry name" value="RNA-DIRECTED DNA POLYMERASE"/>
    <property type="match status" value="1"/>
</dbReference>
<dbReference type="Pfam" id="PF07727">
    <property type="entry name" value="RVT_2"/>
    <property type="match status" value="1"/>
</dbReference>
<evidence type="ECO:0000259" key="3">
    <source>
        <dbReference type="PROSITE" id="PS50994"/>
    </source>
</evidence>
<feature type="region of interest" description="Disordered" evidence="2">
    <location>
        <begin position="1"/>
        <end position="25"/>
    </location>
</feature>